<dbReference type="PANTHER" id="PTHR31060:SF37">
    <property type="entry name" value="BTB DOMAIN-CONTAINING PROTEIN"/>
    <property type="match status" value="1"/>
</dbReference>
<gene>
    <name evidence="1" type="ORF">KC19_12G158700</name>
</gene>
<dbReference type="Proteomes" id="UP000822688">
    <property type="component" value="Chromosome 12"/>
</dbReference>
<comment type="caution">
    <text evidence="1">The sequence shown here is derived from an EMBL/GenBank/DDBJ whole genome shotgun (WGS) entry which is preliminary data.</text>
</comment>
<evidence type="ECO:0000313" key="1">
    <source>
        <dbReference type="EMBL" id="KAG0555292.1"/>
    </source>
</evidence>
<organism evidence="1 2">
    <name type="scientific">Ceratodon purpureus</name>
    <name type="common">Fire moss</name>
    <name type="synonym">Dicranum purpureum</name>
    <dbReference type="NCBI Taxonomy" id="3225"/>
    <lineage>
        <taxon>Eukaryota</taxon>
        <taxon>Viridiplantae</taxon>
        <taxon>Streptophyta</taxon>
        <taxon>Embryophyta</taxon>
        <taxon>Bryophyta</taxon>
        <taxon>Bryophytina</taxon>
        <taxon>Bryopsida</taxon>
        <taxon>Dicranidae</taxon>
        <taxon>Pseudoditrichales</taxon>
        <taxon>Ditrichaceae</taxon>
        <taxon>Ceratodon</taxon>
    </lineage>
</organism>
<accession>A0A8T0GDK5</accession>
<keyword evidence="2" id="KW-1185">Reference proteome</keyword>
<dbReference type="InterPro" id="IPR038920">
    <property type="entry name" value="At3g05675-like"/>
</dbReference>
<evidence type="ECO:0000313" key="2">
    <source>
        <dbReference type="Proteomes" id="UP000822688"/>
    </source>
</evidence>
<sequence>MAGEDKCVIFLVRERGGSPSSKRRRTESKSAEYEEVVDKIYADSSRLRQCSKYFETCMKKRWAPSKPLSSQMEFHLELQAHAVYYRECFSRMKPLDFLKPIRSVEHCLELLKIAQQIMYQDLVDLGIKYLSAAPWTSDEEKQIRSFCTLGHFFLDGTVHMDLVARLRLPLTEKERTEEFSKFTQSVVLSQYLEKALWELSLICVSVLSKGSELHEVSYLKRSCKLYEDACRKIMLGDNEYAQVECVRQLKTETMRLLLSFKDCSWDKFFENLTGFYRLYKLLRSFNAAQPVVDLLMKDKDLRFSMHCREELLDNDSMAINKKWVKFVYSMFLDLLDGRLFLSSSDRYTLFMDFCTAFDMCFQDSFNPDEVTDTFTTYIMTFPPQKQLEMIRCWEMRKDDSCGTHKFFIFETHEEWMMRLVSKLAYRHALAVTDAEEPSDTGEQ</sequence>
<dbReference type="AlphaFoldDB" id="A0A8T0GDK5"/>
<name>A0A8T0GDK5_CERPU</name>
<dbReference type="EMBL" id="CM026433">
    <property type="protein sequence ID" value="KAG0555292.1"/>
    <property type="molecule type" value="Genomic_DNA"/>
</dbReference>
<protein>
    <submittedName>
        <fullName evidence="1">Uncharacterized protein</fullName>
    </submittedName>
</protein>
<reference evidence="1" key="1">
    <citation type="submission" date="2020-06" db="EMBL/GenBank/DDBJ databases">
        <title>WGS assembly of Ceratodon purpureus strain R40.</title>
        <authorList>
            <person name="Carey S.B."/>
            <person name="Jenkins J."/>
            <person name="Shu S."/>
            <person name="Lovell J.T."/>
            <person name="Sreedasyam A."/>
            <person name="Maumus F."/>
            <person name="Tiley G.P."/>
            <person name="Fernandez-Pozo N."/>
            <person name="Barry K."/>
            <person name="Chen C."/>
            <person name="Wang M."/>
            <person name="Lipzen A."/>
            <person name="Daum C."/>
            <person name="Saski C.A."/>
            <person name="Payton A.C."/>
            <person name="Mcbreen J.C."/>
            <person name="Conrad R.E."/>
            <person name="Kollar L.M."/>
            <person name="Olsson S."/>
            <person name="Huttunen S."/>
            <person name="Landis J.B."/>
            <person name="Wickett N.J."/>
            <person name="Johnson M.G."/>
            <person name="Rensing S.A."/>
            <person name="Grimwood J."/>
            <person name="Schmutz J."/>
            <person name="Mcdaniel S.F."/>
        </authorList>
    </citation>
    <scope>NUCLEOTIDE SEQUENCE</scope>
    <source>
        <strain evidence="1">R40</strain>
    </source>
</reference>
<dbReference type="PANTHER" id="PTHR31060">
    <property type="entry name" value="OSJNBA0011J08.25 PROTEIN-RELATED"/>
    <property type="match status" value="1"/>
</dbReference>
<proteinExistence type="predicted"/>